<dbReference type="OrthoDB" id="6434781at2759"/>
<gene>
    <name evidence="1" type="ORF">NPIL_322111</name>
</gene>
<comment type="caution">
    <text evidence="1">The sequence shown here is derived from an EMBL/GenBank/DDBJ whole genome shotgun (WGS) entry which is preliminary data.</text>
</comment>
<keyword evidence="2" id="KW-1185">Reference proteome</keyword>
<dbReference type="Proteomes" id="UP000887013">
    <property type="component" value="Unassembled WGS sequence"/>
</dbReference>
<evidence type="ECO:0000313" key="2">
    <source>
        <dbReference type="Proteomes" id="UP000887013"/>
    </source>
</evidence>
<dbReference type="EMBL" id="BMAW01126261">
    <property type="protein sequence ID" value="GFU15981.1"/>
    <property type="molecule type" value="Genomic_DNA"/>
</dbReference>
<protein>
    <submittedName>
        <fullName evidence="1">Uncharacterized protein</fullName>
    </submittedName>
</protein>
<evidence type="ECO:0000313" key="1">
    <source>
        <dbReference type="EMBL" id="GFU15981.1"/>
    </source>
</evidence>
<dbReference type="AlphaFoldDB" id="A0A8X6QBA0"/>
<accession>A0A8X6QBA0</accession>
<proteinExistence type="predicted"/>
<reference evidence="1" key="1">
    <citation type="submission" date="2020-08" db="EMBL/GenBank/DDBJ databases">
        <title>Multicomponent nature underlies the extraordinary mechanical properties of spider dragline silk.</title>
        <authorList>
            <person name="Kono N."/>
            <person name="Nakamura H."/>
            <person name="Mori M."/>
            <person name="Yoshida Y."/>
            <person name="Ohtoshi R."/>
            <person name="Malay A.D."/>
            <person name="Moran D.A.P."/>
            <person name="Tomita M."/>
            <person name="Numata K."/>
            <person name="Arakawa K."/>
        </authorList>
    </citation>
    <scope>NUCLEOTIDE SEQUENCE</scope>
</reference>
<name>A0A8X6QBA0_NEPPI</name>
<organism evidence="1 2">
    <name type="scientific">Nephila pilipes</name>
    <name type="common">Giant wood spider</name>
    <name type="synonym">Nephila maculata</name>
    <dbReference type="NCBI Taxonomy" id="299642"/>
    <lineage>
        <taxon>Eukaryota</taxon>
        <taxon>Metazoa</taxon>
        <taxon>Ecdysozoa</taxon>
        <taxon>Arthropoda</taxon>
        <taxon>Chelicerata</taxon>
        <taxon>Arachnida</taxon>
        <taxon>Araneae</taxon>
        <taxon>Araneomorphae</taxon>
        <taxon>Entelegynae</taxon>
        <taxon>Araneoidea</taxon>
        <taxon>Nephilidae</taxon>
        <taxon>Nephila</taxon>
    </lineage>
</organism>
<sequence length="133" mass="16067">MLKNKKRQDSLYVLRKIGEIVVARLKIVKSKQKLLDNKEFLEDEKYIRYILATTVSLESEDENRLELEWVRKRLLEREHELEPTRIHTAGDNKTETCYLGCTITVWAKKENQDDWRLNWKQKQHVKEKLRGKE</sequence>